<organism evidence="1 2">
    <name type="scientific">Acaulospora morrowiae</name>
    <dbReference type="NCBI Taxonomy" id="94023"/>
    <lineage>
        <taxon>Eukaryota</taxon>
        <taxon>Fungi</taxon>
        <taxon>Fungi incertae sedis</taxon>
        <taxon>Mucoromycota</taxon>
        <taxon>Glomeromycotina</taxon>
        <taxon>Glomeromycetes</taxon>
        <taxon>Diversisporales</taxon>
        <taxon>Acaulosporaceae</taxon>
        <taxon>Acaulospora</taxon>
    </lineage>
</organism>
<comment type="caution">
    <text evidence="1">The sequence shown here is derived from an EMBL/GenBank/DDBJ whole genome shotgun (WGS) entry which is preliminary data.</text>
</comment>
<reference evidence="1" key="1">
    <citation type="submission" date="2021-06" db="EMBL/GenBank/DDBJ databases">
        <authorList>
            <person name="Kallberg Y."/>
            <person name="Tangrot J."/>
            <person name="Rosling A."/>
        </authorList>
    </citation>
    <scope>NUCLEOTIDE SEQUENCE</scope>
    <source>
        <strain evidence="1">CL551</strain>
    </source>
</reference>
<evidence type="ECO:0000313" key="1">
    <source>
        <dbReference type="EMBL" id="CAG8720806.1"/>
    </source>
</evidence>
<feature type="non-terminal residue" evidence="1">
    <location>
        <position position="378"/>
    </location>
</feature>
<proteinExistence type="predicted"/>
<dbReference type="EMBL" id="CAJVPV010022406">
    <property type="protein sequence ID" value="CAG8720806.1"/>
    <property type="molecule type" value="Genomic_DNA"/>
</dbReference>
<dbReference type="Proteomes" id="UP000789342">
    <property type="component" value="Unassembled WGS sequence"/>
</dbReference>
<protein>
    <submittedName>
        <fullName evidence="1">8416_t:CDS:1</fullName>
    </submittedName>
</protein>
<evidence type="ECO:0000313" key="2">
    <source>
        <dbReference type="Proteomes" id="UP000789342"/>
    </source>
</evidence>
<name>A0A9N9I5Y9_9GLOM</name>
<dbReference type="AlphaFoldDB" id="A0A9N9I5Y9"/>
<keyword evidence="2" id="KW-1185">Reference proteome</keyword>
<accession>A0A9N9I5Y9</accession>
<dbReference type="OrthoDB" id="2440691at2759"/>
<feature type="non-terminal residue" evidence="1">
    <location>
        <position position="1"/>
    </location>
</feature>
<dbReference type="SUPFAM" id="SSF82171">
    <property type="entry name" value="DPP6 N-terminal domain-like"/>
    <property type="match status" value="1"/>
</dbReference>
<sequence length="378" mass="43562">PPEIKDLRAKNNYKTFITLLLSATKIKEMSNLEGSSGQMKLEIVDEDDNDSIGFNTDDNEPPEIEKNTKIVCSPNLKYVATWDYFKDIVCVYSIRGQGDPKYRASFTFNILETLRESNPKLNGYFIDLLDVSDKSHVIIRASLNDTSGTTDELVLVDAKNPQNLKCNLLKNSGNWGKLIDRSFIVNQNYTEYVIVRRSGNVATGYLFTELDWKCKNIFRIPDFNTDDYIKISADGKLFLYRSNIHILMQWDVKSLKFEKEWALEWSFTSPRGFIVGNKIINENIPYLAIWDNKNIYTCSLEEQRIVASYTTEYDIKECYFLSSNVGVYLFVVCSKNSRSHSYYLLDPYTLGKKIDAKILMESSEGTEKKVDPDFVQNE</sequence>
<gene>
    <name evidence="1" type="ORF">AMORRO_LOCUS13327</name>
</gene>